<dbReference type="STRING" id="641025.SAMN05421507_1462"/>
<dbReference type="GO" id="GO:0003700">
    <property type="term" value="F:DNA-binding transcription factor activity"/>
    <property type="evidence" value="ECO:0007669"/>
    <property type="project" value="TreeGrafter"/>
</dbReference>
<reference evidence="7" key="1">
    <citation type="submission" date="2016-10" db="EMBL/GenBank/DDBJ databases">
        <authorList>
            <person name="Varghese N."/>
            <person name="Submissions S."/>
        </authorList>
    </citation>
    <scope>NUCLEOTIDE SEQUENCE [LARGE SCALE GENOMIC DNA]</scope>
    <source>
        <strain evidence="7">CGMCC 4.6609</strain>
    </source>
</reference>
<sequence length="209" mass="22379">MFEQLHTERGARAAATKVLAVLEAFGAYDGVVSLVELVRQIGLPRSTTHRMVGFLRSAGLVDMVDGRFFLTSRVAELSAAVPTEVPCGMREVLLPVLTDLYEATHEAVHLTVRCGDVARVAERVHGRRSAGLVSQFSGALPLHCTAAGKILLAGSEASRSGSLRLEAHTPVTITSGRRLAEELANVRRYCVAFDRGEWSSAITGVATPV</sequence>
<evidence type="ECO:0000313" key="6">
    <source>
        <dbReference type="EMBL" id="SDP98956.1"/>
    </source>
</evidence>
<keyword evidence="1" id="KW-0805">Transcription regulation</keyword>
<evidence type="ECO:0000259" key="4">
    <source>
        <dbReference type="PROSITE" id="PS51077"/>
    </source>
</evidence>
<dbReference type="PROSITE" id="PS51078">
    <property type="entry name" value="ICLR_ED"/>
    <property type="match status" value="1"/>
</dbReference>
<keyword evidence="2 6" id="KW-0238">DNA-binding</keyword>
<evidence type="ECO:0000256" key="3">
    <source>
        <dbReference type="ARBA" id="ARBA00023163"/>
    </source>
</evidence>
<evidence type="ECO:0000256" key="1">
    <source>
        <dbReference type="ARBA" id="ARBA00023015"/>
    </source>
</evidence>
<dbReference type="GO" id="GO:0045892">
    <property type="term" value="P:negative regulation of DNA-templated transcription"/>
    <property type="evidence" value="ECO:0007669"/>
    <property type="project" value="TreeGrafter"/>
</dbReference>
<dbReference type="InterPro" id="IPR050707">
    <property type="entry name" value="HTH_MetabolicPath_Reg"/>
</dbReference>
<proteinExistence type="predicted"/>
<keyword evidence="3" id="KW-0804">Transcription</keyword>
<dbReference type="PROSITE" id="PS51077">
    <property type="entry name" value="HTH_ICLR"/>
    <property type="match status" value="1"/>
</dbReference>
<accession>A0A1H0X925</accession>
<name>A0A1H0X925_9PSEU</name>
<evidence type="ECO:0000256" key="2">
    <source>
        <dbReference type="ARBA" id="ARBA00023125"/>
    </source>
</evidence>
<dbReference type="InterPro" id="IPR036388">
    <property type="entry name" value="WH-like_DNA-bd_sf"/>
</dbReference>
<feature type="domain" description="IclR-ED" evidence="5">
    <location>
        <begin position="73"/>
        <end position="209"/>
    </location>
</feature>
<dbReference type="Pfam" id="PF01614">
    <property type="entry name" value="IclR_C"/>
    <property type="match status" value="1"/>
</dbReference>
<gene>
    <name evidence="6" type="ORF">SAMN05421507_1462</name>
</gene>
<dbReference type="Gene3D" id="1.10.10.10">
    <property type="entry name" value="Winged helix-like DNA-binding domain superfamily/Winged helix DNA-binding domain"/>
    <property type="match status" value="1"/>
</dbReference>
<keyword evidence="7" id="KW-1185">Reference proteome</keyword>
<dbReference type="Gene3D" id="3.30.450.40">
    <property type="match status" value="1"/>
</dbReference>
<evidence type="ECO:0000313" key="7">
    <source>
        <dbReference type="Proteomes" id="UP000199691"/>
    </source>
</evidence>
<evidence type="ECO:0000259" key="5">
    <source>
        <dbReference type="PROSITE" id="PS51078"/>
    </source>
</evidence>
<feature type="domain" description="HTH iclR-type" evidence="4">
    <location>
        <begin position="12"/>
        <end position="72"/>
    </location>
</feature>
<dbReference type="SMART" id="SM00346">
    <property type="entry name" value="HTH_ICLR"/>
    <property type="match status" value="1"/>
</dbReference>
<dbReference type="SUPFAM" id="SSF55781">
    <property type="entry name" value="GAF domain-like"/>
    <property type="match status" value="1"/>
</dbReference>
<dbReference type="RefSeq" id="WP_176960216.1">
    <property type="nucleotide sequence ID" value="NZ_FNIX01000046.1"/>
</dbReference>
<dbReference type="GO" id="GO:0003677">
    <property type="term" value="F:DNA binding"/>
    <property type="evidence" value="ECO:0007669"/>
    <property type="project" value="UniProtKB-KW"/>
</dbReference>
<dbReference type="Proteomes" id="UP000199691">
    <property type="component" value="Unassembled WGS sequence"/>
</dbReference>
<dbReference type="PANTHER" id="PTHR30136:SF24">
    <property type="entry name" value="HTH-TYPE TRANSCRIPTIONAL REPRESSOR ALLR"/>
    <property type="match status" value="1"/>
</dbReference>
<dbReference type="PANTHER" id="PTHR30136">
    <property type="entry name" value="HELIX-TURN-HELIX TRANSCRIPTIONAL REGULATOR, ICLR FAMILY"/>
    <property type="match status" value="1"/>
</dbReference>
<dbReference type="InterPro" id="IPR014757">
    <property type="entry name" value="Tscrpt_reg_IclR_C"/>
</dbReference>
<dbReference type="Pfam" id="PF09339">
    <property type="entry name" value="HTH_IclR"/>
    <property type="match status" value="1"/>
</dbReference>
<dbReference type="InterPro" id="IPR029016">
    <property type="entry name" value="GAF-like_dom_sf"/>
</dbReference>
<dbReference type="EMBL" id="FNIX01000046">
    <property type="protein sequence ID" value="SDP98956.1"/>
    <property type="molecule type" value="Genomic_DNA"/>
</dbReference>
<organism evidence="6 7">
    <name type="scientific">Lentzea jiangxiensis</name>
    <dbReference type="NCBI Taxonomy" id="641025"/>
    <lineage>
        <taxon>Bacteria</taxon>
        <taxon>Bacillati</taxon>
        <taxon>Actinomycetota</taxon>
        <taxon>Actinomycetes</taxon>
        <taxon>Pseudonocardiales</taxon>
        <taxon>Pseudonocardiaceae</taxon>
        <taxon>Lentzea</taxon>
    </lineage>
</organism>
<dbReference type="InterPro" id="IPR005471">
    <property type="entry name" value="Tscrpt_reg_IclR_N"/>
</dbReference>
<dbReference type="SUPFAM" id="SSF46785">
    <property type="entry name" value="Winged helix' DNA-binding domain"/>
    <property type="match status" value="1"/>
</dbReference>
<dbReference type="AlphaFoldDB" id="A0A1H0X925"/>
<dbReference type="InterPro" id="IPR036390">
    <property type="entry name" value="WH_DNA-bd_sf"/>
</dbReference>
<protein>
    <submittedName>
        <fullName evidence="6">DNA-binding transcriptional regulator, IclR family</fullName>
    </submittedName>
</protein>